<comment type="caution">
    <text evidence="3">The sequence shown here is derived from an EMBL/GenBank/DDBJ whole genome shotgun (WGS) entry which is preliminary data.</text>
</comment>
<dbReference type="AlphaFoldDB" id="A0A9D0Z5Z5"/>
<dbReference type="Proteomes" id="UP000886874">
    <property type="component" value="Unassembled WGS sequence"/>
</dbReference>
<dbReference type="InterPro" id="IPR008756">
    <property type="entry name" value="Peptidase_M56"/>
</dbReference>
<dbReference type="PANTHER" id="PTHR34978">
    <property type="entry name" value="POSSIBLE SENSOR-TRANSDUCER PROTEIN BLAR"/>
    <property type="match status" value="1"/>
</dbReference>
<protein>
    <submittedName>
        <fullName evidence="3">M56 family metallopeptidase</fullName>
    </submittedName>
</protein>
<feature type="domain" description="Peptidase M56" evidence="2">
    <location>
        <begin position="145"/>
        <end position="326"/>
    </location>
</feature>
<evidence type="ECO:0000259" key="2">
    <source>
        <dbReference type="Pfam" id="PF05569"/>
    </source>
</evidence>
<feature type="transmembrane region" description="Helical" evidence="1">
    <location>
        <begin position="148"/>
        <end position="169"/>
    </location>
</feature>
<dbReference type="PANTHER" id="PTHR34978:SF3">
    <property type="entry name" value="SLR0241 PROTEIN"/>
    <property type="match status" value="1"/>
</dbReference>
<feature type="transmembrane region" description="Helical" evidence="1">
    <location>
        <begin position="6"/>
        <end position="24"/>
    </location>
</feature>
<dbReference type="Pfam" id="PF05569">
    <property type="entry name" value="Peptidase_M56"/>
    <property type="match status" value="1"/>
</dbReference>
<reference evidence="3" key="2">
    <citation type="journal article" date="2021" name="PeerJ">
        <title>Extensive microbial diversity within the chicken gut microbiome revealed by metagenomics and culture.</title>
        <authorList>
            <person name="Gilroy R."/>
            <person name="Ravi A."/>
            <person name="Getino M."/>
            <person name="Pursley I."/>
            <person name="Horton D.L."/>
            <person name="Alikhan N.F."/>
            <person name="Baker D."/>
            <person name="Gharbi K."/>
            <person name="Hall N."/>
            <person name="Watson M."/>
            <person name="Adriaenssens E.M."/>
            <person name="Foster-Nyarko E."/>
            <person name="Jarju S."/>
            <person name="Secka A."/>
            <person name="Antonio M."/>
            <person name="Oren A."/>
            <person name="Chaudhuri R.R."/>
            <person name="La Ragione R."/>
            <person name="Hildebrand F."/>
            <person name="Pallen M.J."/>
        </authorList>
    </citation>
    <scope>NUCLEOTIDE SEQUENCE</scope>
    <source>
        <strain evidence="3">ChiSjej2B20-13462</strain>
    </source>
</reference>
<name>A0A9D0Z5Z5_9FIRM</name>
<reference evidence="3" key="1">
    <citation type="submission" date="2020-10" db="EMBL/GenBank/DDBJ databases">
        <authorList>
            <person name="Gilroy R."/>
        </authorList>
    </citation>
    <scope>NUCLEOTIDE SEQUENCE</scope>
    <source>
        <strain evidence="3">ChiSjej2B20-13462</strain>
    </source>
</reference>
<feature type="transmembrane region" description="Helical" evidence="1">
    <location>
        <begin position="75"/>
        <end position="98"/>
    </location>
</feature>
<gene>
    <name evidence="3" type="ORF">IAA67_02765</name>
</gene>
<accession>A0A9D0Z5Z5</accession>
<dbReference type="CDD" id="cd07341">
    <property type="entry name" value="M56_BlaR1_MecR1_like"/>
    <property type="match status" value="1"/>
</dbReference>
<dbReference type="InterPro" id="IPR052173">
    <property type="entry name" value="Beta-lactam_resp_regulator"/>
</dbReference>
<feature type="transmembrane region" description="Helical" evidence="1">
    <location>
        <begin position="345"/>
        <end position="367"/>
    </location>
</feature>
<evidence type="ECO:0000256" key="1">
    <source>
        <dbReference type="SAM" id="Phobius"/>
    </source>
</evidence>
<feature type="transmembrane region" description="Helical" evidence="1">
    <location>
        <begin position="258"/>
        <end position="276"/>
    </location>
</feature>
<keyword evidence="1" id="KW-0812">Transmembrane</keyword>
<organism evidence="3 4">
    <name type="scientific">Candidatus Avoscillospira stercorigallinarum</name>
    <dbReference type="NCBI Taxonomy" id="2840708"/>
    <lineage>
        <taxon>Bacteria</taxon>
        <taxon>Bacillati</taxon>
        <taxon>Bacillota</taxon>
        <taxon>Clostridia</taxon>
        <taxon>Eubacteriales</taxon>
        <taxon>Oscillospiraceae</taxon>
        <taxon>Oscillospiraceae incertae sedis</taxon>
        <taxon>Candidatus Avoscillospira</taxon>
    </lineage>
</organism>
<evidence type="ECO:0000313" key="3">
    <source>
        <dbReference type="EMBL" id="HIQ69241.1"/>
    </source>
</evidence>
<proteinExistence type="predicted"/>
<keyword evidence="1" id="KW-1133">Transmembrane helix</keyword>
<feature type="transmembrane region" description="Helical" evidence="1">
    <location>
        <begin position="44"/>
        <end position="69"/>
    </location>
</feature>
<evidence type="ECO:0000313" key="4">
    <source>
        <dbReference type="Proteomes" id="UP000886874"/>
    </source>
</evidence>
<dbReference type="EMBL" id="DVFN01000039">
    <property type="protein sequence ID" value="HIQ69241.1"/>
    <property type="molecule type" value="Genomic_DNA"/>
</dbReference>
<keyword evidence="1" id="KW-0472">Membrane</keyword>
<sequence length="612" mass="68251">MEGQLLLRFFFAAVYGGIIAWVVFTRYDTEFGDEITPSDRQRYLPYLPVYLLPGVLTGWMIAALCIYGWREGLEQTFSFSFGILLQISLYDLVLLAVLPLLRRWISARACALLWMTPNYLYLTNIRIIELPMPRWVIPLSGAWLRPLVGLWFIGVWLVLLWSIVSHLLFRRRILKPAVEITDPGILAIWEQERTNACFRAAGIRLMVSPAVVTPLSIGLIPRTTRAVLPHTAYDPEALALILRHELIHISRVDAMSKFFLLFCTALCWFNPLIWIARRKSAEDLELSCDETVLLQRDAQTRRRYAELLLTTAGDERGFTTCLSATAASLRYRLRQIISPRKKRTGALLAGLLFFLLSMSCGTVALAYGGGDGGTLLAEQGFTAEGLRSAKLYNGSHVTEAVCPDRDALADYLASLELRKLTGNYSFKVDEPEWTLLYETPDGTLAVVLGKSRVRIFPLNSATYAAWYYVPEGVDFKTLSELLPPAPALEVVFTGPGTEVRDISASVCAISEERDGQEFPHILEELPPEATPSGIYGYDLDQVQLAFSRPVVSDITVEIQPLDGGAMETRTLGPKETVLALAPSPARYTVYADLEGNGGSVYHTIFCFDIGEV</sequence>